<dbReference type="EMBL" id="JAGTXO010000001">
    <property type="protein sequence ID" value="KAG8471114.1"/>
    <property type="molecule type" value="Genomic_DNA"/>
</dbReference>
<reference evidence="4" key="1">
    <citation type="submission" date="2021-05" db="EMBL/GenBank/DDBJ databases">
        <title>The genome of the haptophyte Pavlova lutheri (Diacronema luteri, Pavlovales) - a model for lipid biosynthesis in eukaryotic algae.</title>
        <authorList>
            <person name="Hulatt C.J."/>
            <person name="Posewitz M.C."/>
        </authorList>
    </citation>
    <scope>NUCLEOTIDE SEQUENCE</scope>
    <source>
        <strain evidence="4">NIVA-4/92</strain>
    </source>
</reference>
<feature type="compositionally biased region" description="Acidic residues" evidence="2">
    <location>
        <begin position="539"/>
        <end position="554"/>
    </location>
</feature>
<accession>A0A8J6CFV9</accession>
<feature type="domain" description="Rho-GAP" evidence="3">
    <location>
        <begin position="262"/>
        <end position="481"/>
    </location>
</feature>
<dbReference type="SUPFAM" id="SSF48350">
    <property type="entry name" value="GTPase activation domain, GAP"/>
    <property type="match status" value="1"/>
</dbReference>
<evidence type="ECO:0000313" key="5">
    <source>
        <dbReference type="Proteomes" id="UP000751190"/>
    </source>
</evidence>
<dbReference type="GO" id="GO:0007165">
    <property type="term" value="P:signal transduction"/>
    <property type="evidence" value="ECO:0007669"/>
    <property type="project" value="InterPro"/>
</dbReference>
<name>A0A8J6CFV9_DIALT</name>
<proteinExistence type="predicted"/>
<feature type="region of interest" description="Disordered" evidence="2">
    <location>
        <begin position="118"/>
        <end position="142"/>
    </location>
</feature>
<feature type="compositionally biased region" description="Pro residues" evidence="2">
    <location>
        <begin position="488"/>
        <end position="531"/>
    </location>
</feature>
<gene>
    <name evidence="4" type="ORF">KFE25_009535</name>
</gene>
<evidence type="ECO:0000256" key="2">
    <source>
        <dbReference type="SAM" id="MobiDB-lite"/>
    </source>
</evidence>
<protein>
    <recommendedName>
        <fullName evidence="3">Rho-GAP domain-containing protein</fullName>
    </recommendedName>
</protein>
<dbReference type="Gene3D" id="1.10.555.10">
    <property type="entry name" value="Rho GTPase activation protein"/>
    <property type="match status" value="1"/>
</dbReference>
<dbReference type="OrthoDB" id="19923at2759"/>
<sequence>MAAGPRRRSPKWFLLDQEGSQRGPYAGVQLAAMLDSGVLDEKALVWRAGISGWTQLAHARAVLLEGALEGSPEMEARYAAARPPQPRADGVARLLHSALLPAVENGGALPDRRQRLRTAAAGGGPNGGERAGAHAAAAGSGDDALGDVASTRGSRLSALGATLGSAAASAALAPVRQFQRIVGWADAPDAPPGPPAGACARRSTDAAGGVEAAPTAGFLSRLLLGRRSAPELGGDDGATAGGSWFTAPSPASPRAPGRAFGLPLAELASPARGGDGRVPRLFCALVAHLARPALLRTVGLFRVSADVARVRALRRRLDSGEHERPILAELDAAGGEPHVAGALLKAFLRELPEPACTFGLYEPFVDVGMKYAPGADALVRAPLATVGGAAEGGDEAAVLDELRALVAELPPAHREVLLQTCALLAAVTAEYGHNRMGAGAIATIFAPNLLRPRAYALAHLADLGATARVTQLLIERLDEIFLAGSPFEPPPPPPLPLPLLLPQPPPPPPPPLTSRRPPPPPPPPPRPPPPGVSVQPEDSAPEEVEADSEGDDELLPPPFDPSTLRTAPATPHVNS</sequence>
<dbReference type="AlphaFoldDB" id="A0A8J6CFV9"/>
<dbReference type="Pfam" id="PF14237">
    <property type="entry name" value="GYF_2"/>
    <property type="match status" value="1"/>
</dbReference>
<feature type="compositionally biased region" description="Low complexity" evidence="2">
    <location>
        <begin position="133"/>
        <end position="142"/>
    </location>
</feature>
<dbReference type="InterPro" id="IPR008936">
    <property type="entry name" value="Rho_GTPase_activation_prot"/>
</dbReference>
<organism evidence="4 5">
    <name type="scientific">Diacronema lutheri</name>
    <name type="common">Unicellular marine alga</name>
    <name type="synonym">Monochrysis lutheri</name>
    <dbReference type="NCBI Taxonomy" id="2081491"/>
    <lineage>
        <taxon>Eukaryota</taxon>
        <taxon>Haptista</taxon>
        <taxon>Haptophyta</taxon>
        <taxon>Pavlovophyceae</taxon>
        <taxon>Pavlovales</taxon>
        <taxon>Pavlovaceae</taxon>
        <taxon>Diacronema</taxon>
    </lineage>
</organism>
<evidence type="ECO:0000256" key="1">
    <source>
        <dbReference type="ARBA" id="ARBA00022468"/>
    </source>
</evidence>
<dbReference type="CDD" id="cd00159">
    <property type="entry name" value="RhoGAP"/>
    <property type="match status" value="1"/>
</dbReference>
<dbReference type="Pfam" id="PF00620">
    <property type="entry name" value="RhoGAP"/>
    <property type="match status" value="1"/>
</dbReference>
<dbReference type="PANTHER" id="PTHR15228">
    <property type="entry name" value="SPERMATHECAL PHYSIOLOGY VARIANT"/>
    <property type="match status" value="1"/>
</dbReference>
<feature type="region of interest" description="Disordered" evidence="2">
    <location>
        <begin position="233"/>
        <end position="252"/>
    </location>
</feature>
<dbReference type="InterPro" id="IPR051025">
    <property type="entry name" value="RhoGAP"/>
</dbReference>
<keyword evidence="1" id="KW-0343">GTPase activation</keyword>
<feature type="compositionally biased region" description="Gly residues" evidence="2">
    <location>
        <begin position="121"/>
        <end position="130"/>
    </location>
</feature>
<dbReference type="InterPro" id="IPR025640">
    <property type="entry name" value="GYF_2"/>
</dbReference>
<dbReference type="Proteomes" id="UP000751190">
    <property type="component" value="Unassembled WGS sequence"/>
</dbReference>
<evidence type="ECO:0000313" key="4">
    <source>
        <dbReference type="EMBL" id="KAG8471114.1"/>
    </source>
</evidence>
<evidence type="ECO:0000259" key="3">
    <source>
        <dbReference type="PROSITE" id="PS50238"/>
    </source>
</evidence>
<dbReference type="GO" id="GO:0005096">
    <property type="term" value="F:GTPase activator activity"/>
    <property type="evidence" value="ECO:0007669"/>
    <property type="project" value="UniProtKB-KW"/>
</dbReference>
<keyword evidence="5" id="KW-1185">Reference proteome</keyword>
<dbReference type="PROSITE" id="PS50238">
    <property type="entry name" value="RHOGAP"/>
    <property type="match status" value="1"/>
</dbReference>
<dbReference type="InterPro" id="IPR000198">
    <property type="entry name" value="RhoGAP_dom"/>
</dbReference>
<dbReference type="SMART" id="SM00324">
    <property type="entry name" value="RhoGAP"/>
    <property type="match status" value="1"/>
</dbReference>
<feature type="region of interest" description="Disordered" evidence="2">
    <location>
        <begin position="488"/>
        <end position="575"/>
    </location>
</feature>
<dbReference type="PANTHER" id="PTHR15228:SF25">
    <property type="entry name" value="F-BAR DOMAIN-CONTAINING PROTEIN"/>
    <property type="match status" value="1"/>
</dbReference>
<comment type="caution">
    <text evidence="4">The sequence shown here is derived from an EMBL/GenBank/DDBJ whole genome shotgun (WGS) entry which is preliminary data.</text>
</comment>